<proteinExistence type="predicted"/>
<evidence type="ECO:0000313" key="2">
    <source>
        <dbReference type="EMBL" id="SNS05561.1"/>
    </source>
</evidence>
<evidence type="ECO:0000313" key="3">
    <source>
        <dbReference type="Proteomes" id="UP000198324"/>
    </source>
</evidence>
<name>A0A239BDC8_9BACT</name>
<dbReference type="InterPro" id="IPR019596">
    <property type="entry name" value="Phage_Mu_GpM_tail_tub"/>
</dbReference>
<keyword evidence="3" id="KW-1185">Reference proteome</keyword>
<dbReference type="EMBL" id="FZOC01000005">
    <property type="protein sequence ID" value="SNS05561.1"/>
    <property type="molecule type" value="Genomic_DNA"/>
</dbReference>
<organism evidence="2 3">
    <name type="scientific">Humidesulfovibrio mexicanus</name>
    <dbReference type="NCBI Taxonomy" id="147047"/>
    <lineage>
        <taxon>Bacteria</taxon>
        <taxon>Pseudomonadati</taxon>
        <taxon>Thermodesulfobacteriota</taxon>
        <taxon>Desulfovibrionia</taxon>
        <taxon>Desulfovibrionales</taxon>
        <taxon>Desulfovibrionaceae</taxon>
        <taxon>Humidesulfovibrio</taxon>
    </lineage>
</organism>
<sequence length="118" mass="12512">MTQITGKATIRVDGTELRTAPGATLDTGGEKREPKVGAGKVWGFSEDTQAPEVTCKVYHTADTSLKKLGAITSATLSFECDTGAKFVLREAFVTEPPKLDAKDGTVELKFSAISCDEA</sequence>
<feature type="region of interest" description="Disordered" evidence="1">
    <location>
        <begin position="1"/>
        <end position="34"/>
    </location>
</feature>
<protein>
    <submittedName>
        <fullName evidence="2">Phage tail tube protein</fullName>
    </submittedName>
</protein>
<reference evidence="2 3" key="1">
    <citation type="submission" date="2017-06" db="EMBL/GenBank/DDBJ databases">
        <authorList>
            <person name="Kim H.J."/>
            <person name="Triplett B.A."/>
        </authorList>
    </citation>
    <scope>NUCLEOTIDE SEQUENCE [LARGE SCALE GENOMIC DNA]</scope>
    <source>
        <strain evidence="2 3">DSM 13116</strain>
    </source>
</reference>
<gene>
    <name evidence="2" type="ORF">SAMN04488503_2477</name>
</gene>
<evidence type="ECO:0000256" key="1">
    <source>
        <dbReference type="SAM" id="MobiDB-lite"/>
    </source>
</evidence>
<accession>A0A239BDC8</accession>
<dbReference type="AlphaFoldDB" id="A0A239BDC8"/>
<dbReference type="OrthoDB" id="5465127at2"/>
<dbReference type="Proteomes" id="UP000198324">
    <property type="component" value="Unassembled WGS sequence"/>
</dbReference>
<dbReference type="RefSeq" id="WP_089274694.1">
    <property type="nucleotide sequence ID" value="NZ_FZOC01000005.1"/>
</dbReference>
<dbReference type="Pfam" id="PF10618">
    <property type="entry name" value="Tail_tube"/>
    <property type="match status" value="1"/>
</dbReference>